<name>A0A9D1LC53_9FIRM</name>
<reference evidence="16" key="2">
    <citation type="journal article" date="2021" name="PeerJ">
        <title>Extensive microbial diversity within the chicken gut microbiome revealed by metagenomics and culture.</title>
        <authorList>
            <person name="Gilroy R."/>
            <person name="Ravi A."/>
            <person name="Getino M."/>
            <person name="Pursley I."/>
            <person name="Horton D.L."/>
            <person name="Alikhan N.F."/>
            <person name="Baker D."/>
            <person name="Gharbi K."/>
            <person name="Hall N."/>
            <person name="Watson M."/>
            <person name="Adriaenssens E.M."/>
            <person name="Foster-Nyarko E."/>
            <person name="Jarju S."/>
            <person name="Secka A."/>
            <person name="Antonio M."/>
            <person name="Oren A."/>
            <person name="Chaudhuri R.R."/>
            <person name="La Ragione R."/>
            <person name="Hildebrand F."/>
            <person name="Pallen M.J."/>
        </authorList>
    </citation>
    <scope>NUCLEOTIDE SEQUENCE</scope>
    <source>
        <strain evidence="16">ChiHcec3-11533</strain>
    </source>
</reference>
<evidence type="ECO:0000256" key="1">
    <source>
        <dbReference type="ARBA" id="ARBA00004651"/>
    </source>
</evidence>
<dbReference type="FunFam" id="3.40.50.1000:FF:000001">
    <property type="entry name" value="Phospholipid-transporting ATPase IC"/>
    <property type="match status" value="1"/>
</dbReference>
<dbReference type="GO" id="GO:0046872">
    <property type="term" value="F:metal ion binding"/>
    <property type="evidence" value="ECO:0007669"/>
    <property type="project" value="UniProtKB-KW"/>
</dbReference>
<dbReference type="PANTHER" id="PTHR42861">
    <property type="entry name" value="CALCIUM-TRANSPORTING ATPASE"/>
    <property type="match status" value="1"/>
</dbReference>
<evidence type="ECO:0000259" key="15">
    <source>
        <dbReference type="SMART" id="SM00831"/>
    </source>
</evidence>
<dbReference type="InterPro" id="IPR044492">
    <property type="entry name" value="P_typ_ATPase_HD_dom"/>
</dbReference>
<evidence type="ECO:0000256" key="13">
    <source>
        <dbReference type="ARBA" id="ARBA00048694"/>
    </source>
</evidence>
<feature type="transmembrane region" description="Helical" evidence="14">
    <location>
        <begin position="59"/>
        <end position="78"/>
    </location>
</feature>
<dbReference type="PROSITE" id="PS00154">
    <property type="entry name" value="ATPASE_E1_E2"/>
    <property type="match status" value="1"/>
</dbReference>
<dbReference type="SUPFAM" id="SSF81653">
    <property type="entry name" value="Calcium ATPase, transduction domain A"/>
    <property type="match status" value="1"/>
</dbReference>
<feature type="transmembrane region" description="Helical" evidence="14">
    <location>
        <begin position="697"/>
        <end position="716"/>
    </location>
</feature>
<keyword evidence="5" id="KW-0406">Ion transport</keyword>
<keyword evidence="6 14" id="KW-0812">Transmembrane</keyword>
<dbReference type="SUPFAM" id="SSF56784">
    <property type="entry name" value="HAD-like"/>
    <property type="match status" value="1"/>
</dbReference>
<dbReference type="InterPro" id="IPR006068">
    <property type="entry name" value="ATPase_P-typ_cation-transptr_C"/>
</dbReference>
<dbReference type="Gene3D" id="3.40.1110.10">
    <property type="entry name" value="Calcium-transporting ATPase, cytoplasmic domain N"/>
    <property type="match status" value="1"/>
</dbReference>
<keyword evidence="4" id="KW-1003">Cell membrane</keyword>
<dbReference type="PRINTS" id="PR00120">
    <property type="entry name" value="HATPASE"/>
</dbReference>
<dbReference type="NCBIfam" id="TIGR01494">
    <property type="entry name" value="ATPase_P-type"/>
    <property type="match status" value="4"/>
</dbReference>
<evidence type="ECO:0000256" key="9">
    <source>
        <dbReference type="ARBA" id="ARBA00022840"/>
    </source>
</evidence>
<evidence type="ECO:0000256" key="14">
    <source>
        <dbReference type="SAM" id="Phobius"/>
    </source>
</evidence>
<feature type="transmembrane region" description="Helical" evidence="14">
    <location>
        <begin position="737"/>
        <end position="761"/>
    </location>
</feature>
<dbReference type="InterPro" id="IPR001757">
    <property type="entry name" value="P_typ_ATPase"/>
</dbReference>
<dbReference type="SFLD" id="SFLDS00003">
    <property type="entry name" value="Haloacid_Dehalogenase"/>
    <property type="match status" value="1"/>
</dbReference>
<comment type="catalytic activity">
    <reaction evidence="13">
        <text>Ca(2+)(in) + ATP + H2O = Ca(2+)(out) + ADP + phosphate + H(+)</text>
        <dbReference type="Rhea" id="RHEA:18105"/>
        <dbReference type="ChEBI" id="CHEBI:15377"/>
        <dbReference type="ChEBI" id="CHEBI:15378"/>
        <dbReference type="ChEBI" id="CHEBI:29108"/>
        <dbReference type="ChEBI" id="CHEBI:30616"/>
        <dbReference type="ChEBI" id="CHEBI:43474"/>
        <dbReference type="ChEBI" id="CHEBI:456216"/>
        <dbReference type="EC" id="7.2.2.10"/>
    </reaction>
</comment>
<feature type="transmembrane region" description="Helical" evidence="14">
    <location>
        <begin position="84"/>
        <end position="103"/>
    </location>
</feature>
<dbReference type="Gene3D" id="3.40.50.1000">
    <property type="entry name" value="HAD superfamily/HAD-like"/>
    <property type="match status" value="1"/>
</dbReference>
<comment type="subcellular location">
    <subcellularLocation>
        <location evidence="1">Cell membrane</location>
        <topology evidence="1">Multi-pass membrane protein</topology>
    </subcellularLocation>
</comment>
<keyword evidence="5" id="KW-0813">Transport</keyword>
<dbReference type="Pfam" id="PF00689">
    <property type="entry name" value="Cation_ATPase_C"/>
    <property type="match status" value="1"/>
</dbReference>
<dbReference type="GO" id="GO:0005388">
    <property type="term" value="F:P-type calcium transporter activity"/>
    <property type="evidence" value="ECO:0007669"/>
    <property type="project" value="UniProtKB-EC"/>
</dbReference>
<evidence type="ECO:0000256" key="6">
    <source>
        <dbReference type="ARBA" id="ARBA00022692"/>
    </source>
</evidence>
<keyword evidence="8" id="KW-0547">Nucleotide-binding</keyword>
<keyword evidence="5" id="KW-0109">Calcium transport</keyword>
<gene>
    <name evidence="16" type="ORF">IAB02_07030</name>
</gene>
<evidence type="ECO:0000256" key="11">
    <source>
        <dbReference type="ARBA" id="ARBA00022989"/>
    </source>
</evidence>
<evidence type="ECO:0000256" key="3">
    <source>
        <dbReference type="ARBA" id="ARBA00012790"/>
    </source>
</evidence>
<dbReference type="InterPro" id="IPR023299">
    <property type="entry name" value="ATPase_P-typ_cyto_dom_N"/>
</dbReference>
<evidence type="ECO:0000313" key="17">
    <source>
        <dbReference type="Proteomes" id="UP000824072"/>
    </source>
</evidence>
<evidence type="ECO:0000256" key="7">
    <source>
        <dbReference type="ARBA" id="ARBA00022723"/>
    </source>
</evidence>
<dbReference type="SFLD" id="SFLDF00027">
    <property type="entry name" value="p-type_atpase"/>
    <property type="match status" value="1"/>
</dbReference>
<evidence type="ECO:0000256" key="4">
    <source>
        <dbReference type="ARBA" id="ARBA00022475"/>
    </source>
</evidence>
<dbReference type="Pfam" id="PF13246">
    <property type="entry name" value="Cation_ATPase"/>
    <property type="match status" value="1"/>
</dbReference>
<evidence type="ECO:0000256" key="5">
    <source>
        <dbReference type="ARBA" id="ARBA00022568"/>
    </source>
</evidence>
<evidence type="ECO:0000256" key="12">
    <source>
        <dbReference type="ARBA" id="ARBA00023136"/>
    </source>
</evidence>
<accession>A0A9D1LC53</accession>
<evidence type="ECO:0000256" key="10">
    <source>
        <dbReference type="ARBA" id="ARBA00022967"/>
    </source>
</evidence>
<dbReference type="Pfam" id="PF00122">
    <property type="entry name" value="E1-E2_ATPase"/>
    <property type="match status" value="1"/>
</dbReference>
<keyword evidence="9" id="KW-0067">ATP-binding</keyword>
<feature type="domain" description="Cation-transporting P-type ATPase N-terminal" evidence="15">
    <location>
        <begin position="2"/>
        <end position="76"/>
    </location>
</feature>
<dbReference type="Gene3D" id="1.20.1110.10">
    <property type="entry name" value="Calcium-transporting ATPase, transmembrane domain"/>
    <property type="match status" value="1"/>
</dbReference>
<dbReference type="InterPro" id="IPR059000">
    <property type="entry name" value="ATPase_P-type_domA"/>
</dbReference>
<feature type="transmembrane region" description="Helical" evidence="14">
    <location>
        <begin position="843"/>
        <end position="861"/>
    </location>
</feature>
<feature type="transmembrane region" description="Helical" evidence="14">
    <location>
        <begin position="669"/>
        <end position="691"/>
    </location>
</feature>
<dbReference type="EMBL" id="DVMU01000159">
    <property type="protein sequence ID" value="HIU34299.1"/>
    <property type="molecule type" value="Genomic_DNA"/>
</dbReference>
<proteinExistence type="inferred from homology"/>
<dbReference type="PRINTS" id="PR00119">
    <property type="entry name" value="CATATPASE"/>
</dbReference>
<dbReference type="Gene3D" id="2.70.150.10">
    <property type="entry name" value="Calcium-transporting ATPase, cytoplasmic transduction domain A"/>
    <property type="match status" value="1"/>
</dbReference>
<dbReference type="InterPro" id="IPR008250">
    <property type="entry name" value="ATPase_P-typ_transduc_dom_A_sf"/>
</dbReference>
<keyword evidence="7" id="KW-0479">Metal-binding</keyword>
<protein>
    <recommendedName>
        <fullName evidence="3">P-type Ca(2+) transporter</fullName>
        <ecNumber evidence="3">7.2.2.10</ecNumber>
    </recommendedName>
</protein>
<dbReference type="InterPro" id="IPR036412">
    <property type="entry name" value="HAD-like_sf"/>
</dbReference>
<sequence length="871" mass="93930">MGFYSDSREDVLKAFATDPTHGLNSAQVDKAQKQYGLNALREQKKRSLLSRFLDQFKDTMILILILAAAISFFVAFQSGEAKEFFEPALILAIVILNAILGVMQESKAEKAMDALKSLSAPHARVVRDGQEQVIDASLLVPGDIILVEAGDFVPADARLLESAALKSEESALTGESVPAEKDALAQVSEDAPIGDRHNMIHSGCSITYGRGRAVVIATGMNTEMGKIAGLLENADDTQTPLQLKLAKLGKTLGIVAIAACAVIFLIGLLNRIPVLEIFMTSVSLAVSAIPEGLPAIVTIVLSIGIQRMAKKNAIIRRLPAVETLGSASIICSDKTGTLTQNRMTLTKAYADGGQAIDVTEHCPEEILRILKLGTLCCDGSFSVEDGKERHIGDPTETAIVAAAFKNGLKKEDLLLESPRLAEIPFDSDRKLMTTIQKIDGQIVAVVKGAFDVLAERCVAGDLRKAAQLVEEMSRNALRVLAVATRVLQTVPQDPTSEEIERDLTFVGLVGMIDPPRPEVREAVKVCRRAGIKPVMITGDHVVTASAIARDLGIFVEGDEAVTGQELSKMSEEELDRRVRRISVYARVSPEDKIRIVRAWQKQGEIVSMTGDGVNDAPALKAADIGCAMGITGTDVAKGAADMTLTDDNFTTIVDAVREGRGIYDNIRKVVGFLLGTNIGEILCVFVAMLLWHKTPLLSMQLLLINLATDSLPAIALGMEPVERDVMERKPRPKTEGLFAKGYGVQIALQGLMFGLLSLIAYKIGETWTGLVEGGQTMAFLVLALSQVVQAFNMRSVHSLFAIGPFKNHRLNWAALASFALVAAVALVPPIQLAFGLIALNVQMYLVALGLCLVPLAVMEIAKALDWIRHRH</sequence>
<dbReference type="SFLD" id="SFLDG00002">
    <property type="entry name" value="C1.7:_P-type_atpase_like"/>
    <property type="match status" value="1"/>
</dbReference>
<dbReference type="InterPro" id="IPR004014">
    <property type="entry name" value="ATPase_P-typ_cation-transptr_N"/>
</dbReference>
<feature type="transmembrane region" description="Helical" evidence="14">
    <location>
        <begin position="812"/>
        <end position="837"/>
    </location>
</feature>
<dbReference type="Proteomes" id="UP000824072">
    <property type="component" value="Unassembled WGS sequence"/>
</dbReference>
<feature type="transmembrane region" description="Helical" evidence="14">
    <location>
        <begin position="252"/>
        <end position="272"/>
    </location>
</feature>
<dbReference type="EC" id="7.2.2.10" evidence="3"/>
<evidence type="ECO:0000256" key="2">
    <source>
        <dbReference type="ARBA" id="ARBA00005675"/>
    </source>
</evidence>
<reference evidence="16" key="1">
    <citation type="submission" date="2020-10" db="EMBL/GenBank/DDBJ databases">
        <authorList>
            <person name="Gilroy R."/>
        </authorList>
    </citation>
    <scope>NUCLEOTIDE SEQUENCE</scope>
    <source>
        <strain evidence="16">ChiHcec3-11533</strain>
    </source>
</reference>
<dbReference type="SMART" id="SM00831">
    <property type="entry name" value="Cation_ATPase_N"/>
    <property type="match status" value="1"/>
</dbReference>
<dbReference type="GO" id="GO:0016887">
    <property type="term" value="F:ATP hydrolysis activity"/>
    <property type="evidence" value="ECO:0007669"/>
    <property type="project" value="InterPro"/>
</dbReference>
<dbReference type="AlphaFoldDB" id="A0A9D1LC53"/>
<dbReference type="InterPro" id="IPR018303">
    <property type="entry name" value="ATPase_P-typ_P_site"/>
</dbReference>
<comment type="similarity">
    <text evidence="2">Belongs to the cation transport ATPase (P-type) (TC 3.A.3) family. Type IIA subfamily.</text>
</comment>
<dbReference type="GO" id="GO:0140352">
    <property type="term" value="P:export from cell"/>
    <property type="evidence" value="ECO:0007669"/>
    <property type="project" value="UniProtKB-ARBA"/>
</dbReference>
<keyword evidence="12 14" id="KW-0472">Membrane</keyword>
<dbReference type="InterPro" id="IPR023214">
    <property type="entry name" value="HAD_sf"/>
</dbReference>
<feature type="transmembrane region" description="Helical" evidence="14">
    <location>
        <begin position="292"/>
        <end position="309"/>
    </location>
</feature>
<dbReference type="Pfam" id="PF00690">
    <property type="entry name" value="Cation_ATPase_N"/>
    <property type="match status" value="1"/>
</dbReference>
<dbReference type="SUPFAM" id="SSF81665">
    <property type="entry name" value="Calcium ATPase, transmembrane domain M"/>
    <property type="match status" value="1"/>
</dbReference>
<keyword evidence="11 14" id="KW-1133">Transmembrane helix</keyword>
<evidence type="ECO:0000256" key="8">
    <source>
        <dbReference type="ARBA" id="ARBA00022741"/>
    </source>
</evidence>
<dbReference type="GO" id="GO:0005524">
    <property type="term" value="F:ATP binding"/>
    <property type="evidence" value="ECO:0007669"/>
    <property type="project" value="UniProtKB-KW"/>
</dbReference>
<dbReference type="CDD" id="cd02089">
    <property type="entry name" value="P-type_ATPase_Ca_prok"/>
    <property type="match status" value="1"/>
</dbReference>
<comment type="caution">
    <text evidence="16">The sequence shown here is derived from an EMBL/GenBank/DDBJ whole genome shotgun (WGS) entry which is preliminary data.</text>
</comment>
<dbReference type="GO" id="GO:0005886">
    <property type="term" value="C:plasma membrane"/>
    <property type="evidence" value="ECO:0007669"/>
    <property type="project" value="UniProtKB-SubCell"/>
</dbReference>
<organism evidence="16 17">
    <name type="scientific">Candidatus Pullichristensenella excrementigallinarum</name>
    <dbReference type="NCBI Taxonomy" id="2840907"/>
    <lineage>
        <taxon>Bacteria</taxon>
        <taxon>Bacillati</taxon>
        <taxon>Bacillota</taxon>
        <taxon>Clostridia</taxon>
        <taxon>Candidatus Pullichristensenella</taxon>
    </lineage>
</organism>
<dbReference type="FunFam" id="3.40.50.1000:FF:000028">
    <property type="entry name" value="Calcium-transporting P-type ATPase, putative"/>
    <property type="match status" value="1"/>
</dbReference>
<feature type="transmembrane region" description="Helical" evidence="14">
    <location>
        <begin position="773"/>
        <end position="791"/>
    </location>
</feature>
<dbReference type="FunFam" id="2.70.150.10:FF:000016">
    <property type="entry name" value="Calcium-transporting P-type ATPase putative"/>
    <property type="match status" value="1"/>
</dbReference>
<dbReference type="SUPFAM" id="SSF81660">
    <property type="entry name" value="Metal cation-transporting ATPase, ATP-binding domain N"/>
    <property type="match status" value="1"/>
</dbReference>
<dbReference type="InterPro" id="IPR023298">
    <property type="entry name" value="ATPase_P-typ_TM_dom_sf"/>
</dbReference>
<keyword evidence="5" id="KW-0106">Calcium</keyword>
<keyword evidence="10" id="KW-1278">Translocase</keyword>
<evidence type="ECO:0000313" key="16">
    <source>
        <dbReference type="EMBL" id="HIU34299.1"/>
    </source>
</evidence>